<evidence type="ECO:0000313" key="8">
    <source>
        <dbReference type="Proteomes" id="UP000008639"/>
    </source>
</evidence>
<dbReference type="EMBL" id="CP002379">
    <property type="protein sequence ID" value="ADX73348.1"/>
    <property type="molecule type" value="Genomic_DNA"/>
</dbReference>
<dbReference type="SUPFAM" id="SSF51569">
    <property type="entry name" value="Aldolase"/>
    <property type="match status" value="1"/>
</dbReference>
<dbReference type="PIRSF" id="PIRSF001365">
    <property type="entry name" value="DHDPS"/>
    <property type="match status" value="1"/>
</dbReference>
<keyword evidence="3 5" id="KW-0456">Lyase</keyword>
<dbReference type="PRINTS" id="PR00146">
    <property type="entry name" value="DHPICSNTHASE"/>
</dbReference>
<evidence type="ECO:0000256" key="6">
    <source>
        <dbReference type="PIRSR" id="PIRSR001365-1"/>
    </source>
</evidence>
<reference evidence="7 8" key="1">
    <citation type="journal article" date="2011" name="Stand. Genomic Sci.">
        <title>Complete genome sequence of Arthrobacter phenanthrenivorans type strain (Sphe3).</title>
        <authorList>
            <person name="Kallimanis A."/>
            <person name="Labutti K.M."/>
            <person name="Lapidus A."/>
            <person name="Clum A."/>
            <person name="Lykidis A."/>
            <person name="Mavromatis K."/>
            <person name="Pagani I."/>
            <person name="Liolios K."/>
            <person name="Ivanova N."/>
            <person name="Goodwin L."/>
            <person name="Pitluck S."/>
            <person name="Chen A."/>
            <person name="Palaniappan K."/>
            <person name="Markowitz V."/>
            <person name="Bristow J."/>
            <person name="Velentzas A.D."/>
            <person name="Perisynakis A."/>
            <person name="Ouzounis C.C."/>
            <person name="Kyrpides N.C."/>
            <person name="Koukkou A.I."/>
            <person name="Drainas C."/>
        </authorList>
    </citation>
    <scope>NUCLEOTIDE SEQUENCE [LARGE SCALE GENOMIC DNA]</scope>
    <source>
        <strain evidence="8">DSM 18606 / JCM 16027 / LMG 23796 / Sphe3</strain>
    </source>
</reference>
<sequence>MTGRTVSSSDIVGLVGIVPTPSKPGADRADAIDTVDLEETARMVELIVASGVDVLLTNGTFGEVATLTYEELLAFNDTVIRTVANRIPVFCGASTLNTRDTIARSLALMGLGADGLFVGRPMWLPLDDEQLVSYYAAVCDAVPAAAVVVYDNSGVFKGKISSAAYAALAEIPQIVASKHLGVLSGSDAYANDLAAVKGRFPLLPTADNWLPSLEAFPGEVPAAWSGDVACGPEPVMALRRAIVEGLWDDARTVHEDIAWAMEPLFPGGDISKFMPYSIQIDRAEFEAAGYIVPGPSRHPYGTAPAAYLEGGAEVGRRWAGIRQKYVATLVEPDHPITQSLHPQ</sequence>
<feature type="active site" description="Schiff-base intermediate with substrate" evidence="6">
    <location>
        <position position="178"/>
    </location>
</feature>
<dbReference type="HOGENOM" id="CLU_846989_0_0_11"/>
<dbReference type="RefSeq" id="WP_013601270.1">
    <property type="nucleotide sequence ID" value="NC_015145.1"/>
</dbReference>
<dbReference type="Gene3D" id="3.20.20.70">
    <property type="entry name" value="Aldolase class I"/>
    <property type="match status" value="1"/>
</dbReference>
<dbReference type="KEGG" id="apn:Asphe3_22010"/>
<dbReference type="PANTHER" id="PTHR12128">
    <property type="entry name" value="DIHYDRODIPICOLINATE SYNTHASE"/>
    <property type="match status" value="1"/>
</dbReference>
<accession>F0M3R3</accession>
<evidence type="ECO:0000256" key="4">
    <source>
        <dbReference type="ARBA" id="ARBA00023317"/>
    </source>
</evidence>
<dbReference type="FunFam" id="3.20.20.70:FF:000190">
    <property type="entry name" value="Trans-o-hydroxybenzylidenepyruvate hydratase-aldolase"/>
    <property type="match status" value="1"/>
</dbReference>
<comment type="similarity">
    <text evidence="1 5">Belongs to the DapA family.</text>
</comment>
<dbReference type="eggNOG" id="COG0329">
    <property type="taxonomic scope" value="Bacteria"/>
</dbReference>
<feature type="active site" description="Proton donor/acceptor" evidence="6">
    <location>
        <position position="150"/>
    </location>
</feature>
<protein>
    <submittedName>
        <fullName evidence="7">Dihydrodipicolinate synthase/N-acetylneuraminate lyase</fullName>
    </submittedName>
</protein>
<dbReference type="GO" id="GO:0008840">
    <property type="term" value="F:4-hydroxy-tetrahydrodipicolinate synthase activity"/>
    <property type="evidence" value="ECO:0007669"/>
    <property type="project" value="TreeGrafter"/>
</dbReference>
<evidence type="ECO:0000256" key="1">
    <source>
        <dbReference type="ARBA" id="ARBA00007592"/>
    </source>
</evidence>
<organism evidence="7 8">
    <name type="scientific">Pseudarthrobacter phenanthrenivorans (strain DSM 18606 / JCM 16027 / LMG 23796 / Sphe3)</name>
    <name type="common">Arthrobacter phenanthrenivorans</name>
    <dbReference type="NCBI Taxonomy" id="930171"/>
    <lineage>
        <taxon>Bacteria</taxon>
        <taxon>Bacillati</taxon>
        <taxon>Actinomycetota</taxon>
        <taxon>Actinomycetes</taxon>
        <taxon>Micrococcales</taxon>
        <taxon>Micrococcaceae</taxon>
        <taxon>Pseudarthrobacter</taxon>
    </lineage>
</organism>
<dbReference type="Proteomes" id="UP000008639">
    <property type="component" value="Chromosome"/>
</dbReference>
<dbReference type="AlphaFoldDB" id="F0M3R3"/>
<dbReference type="Pfam" id="PF00701">
    <property type="entry name" value="DHDPS"/>
    <property type="match status" value="1"/>
</dbReference>
<proteinExistence type="inferred from homology"/>
<name>F0M3R3_PSEPM</name>
<keyword evidence="2" id="KW-0058">Aromatic hydrocarbons catabolism</keyword>
<dbReference type="GO" id="GO:0120253">
    <property type="term" value="P:hydrocarbon catabolic process"/>
    <property type="evidence" value="ECO:0007669"/>
    <property type="project" value="UniProtKB-ARBA"/>
</dbReference>
<evidence type="ECO:0000256" key="3">
    <source>
        <dbReference type="ARBA" id="ARBA00023239"/>
    </source>
</evidence>
<dbReference type="InterPro" id="IPR013785">
    <property type="entry name" value="Aldolase_TIM"/>
</dbReference>
<dbReference type="PANTHER" id="PTHR12128:SF66">
    <property type="entry name" value="4-HYDROXY-2-OXOGLUTARATE ALDOLASE, MITOCHONDRIAL"/>
    <property type="match status" value="1"/>
</dbReference>
<keyword evidence="4" id="KW-0670">Pyruvate</keyword>
<evidence type="ECO:0000256" key="5">
    <source>
        <dbReference type="PIRNR" id="PIRNR001365"/>
    </source>
</evidence>
<dbReference type="SMART" id="SM01130">
    <property type="entry name" value="DHDPS"/>
    <property type="match status" value="1"/>
</dbReference>
<dbReference type="STRING" id="930171.Asphe3_22010"/>
<gene>
    <name evidence="7" type="ordered locus">Asphe3_22010</name>
</gene>
<dbReference type="GO" id="GO:0016830">
    <property type="term" value="F:carbon-carbon lyase activity"/>
    <property type="evidence" value="ECO:0007669"/>
    <property type="project" value="UniProtKB-ARBA"/>
</dbReference>
<evidence type="ECO:0000313" key="7">
    <source>
        <dbReference type="EMBL" id="ADX73348.1"/>
    </source>
</evidence>
<dbReference type="OrthoDB" id="9778880at2"/>
<evidence type="ECO:0000256" key="2">
    <source>
        <dbReference type="ARBA" id="ARBA00022797"/>
    </source>
</evidence>
<dbReference type="InterPro" id="IPR002220">
    <property type="entry name" value="DapA-like"/>
</dbReference>